<evidence type="ECO:0008006" key="4">
    <source>
        <dbReference type="Google" id="ProtNLM"/>
    </source>
</evidence>
<evidence type="ECO:0000313" key="3">
    <source>
        <dbReference type="Proteomes" id="UP000184386"/>
    </source>
</evidence>
<dbReference type="InterPro" id="IPR038078">
    <property type="entry name" value="PhoU-like_sf"/>
</dbReference>
<dbReference type="InterPro" id="IPR052912">
    <property type="entry name" value="UPF0111_domain"/>
</dbReference>
<dbReference type="AlphaFoldDB" id="A0A1M7ALW0"/>
<evidence type="ECO:0000313" key="2">
    <source>
        <dbReference type="EMBL" id="SHL43399.1"/>
    </source>
</evidence>
<dbReference type="SUPFAM" id="SSF109755">
    <property type="entry name" value="PhoU-like"/>
    <property type="match status" value="1"/>
</dbReference>
<keyword evidence="3" id="KW-1185">Reference proteome</keyword>
<gene>
    <name evidence="2" type="ORF">SAMN02745136_04883</name>
</gene>
<dbReference type="OrthoDB" id="9797568at2"/>
<name>A0A1M7ALW0_9FIRM</name>
<comment type="similarity">
    <text evidence="1">Belongs to the UPF0111 family.</text>
</comment>
<accession>A0A1M7ALW0</accession>
<dbReference type="PANTHER" id="PTHR37298:SF1">
    <property type="entry name" value="UPF0111 PROTEIN YKAA"/>
    <property type="match status" value="1"/>
</dbReference>
<reference evidence="2 3" key="1">
    <citation type="submission" date="2016-11" db="EMBL/GenBank/DDBJ databases">
        <authorList>
            <person name="Jaros S."/>
            <person name="Januszkiewicz K."/>
            <person name="Wedrychowicz H."/>
        </authorList>
    </citation>
    <scope>NUCLEOTIDE SEQUENCE [LARGE SCALE GENOMIC DNA]</scope>
    <source>
        <strain evidence="2 3">DSM 15929</strain>
    </source>
</reference>
<evidence type="ECO:0000256" key="1">
    <source>
        <dbReference type="ARBA" id="ARBA00008591"/>
    </source>
</evidence>
<organism evidence="2 3">
    <name type="scientific">Anaerocolumna jejuensis DSM 15929</name>
    <dbReference type="NCBI Taxonomy" id="1121322"/>
    <lineage>
        <taxon>Bacteria</taxon>
        <taxon>Bacillati</taxon>
        <taxon>Bacillota</taxon>
        <taxon>Clostridia</taxon>
        <taxon>Lachnospirales</taxon>
        <taxon>Lachnospiraceae</taxon>
        <taxon>Anaerocolumna</taxon>
    </lineage>
</organism>
<dbReference type="EMBL" id="FRAC01000033">
    <property type="protein sequence ID" value="SHL43399.1"/>
    <property type="molecule type" value="Genomic_DNA"/>
</dbReference>
<dbReference type="PANTHER" id="PTHR37298">
    <property type="entry name" value="UPF0111 PROTEIN YKAA"/>
    <property type="match status" value="1"/>
</dbReference>
<dbReference type="Gene3D" id="1.20.58.220">
    <property type="entry name" value="Phosphate transport system protein phou homolog 2, domain 2"/>
    <property type="match status" value="1"/>
</dbReference>
<sequence>MSSKKAYDYFEALLGLSKFSLQASELLKKTISDFHTATLEEKIREMHNIEHSADIAKHDMIEHLIKEFLPPIEREDIINVAQQIDDVTDAVEDVLMCIDMFNVKKIRPEIPKFTETIEACCKSMYVSVEEMRNFKKSKKLHAEVVEVNRLEEEGDALYINGVKELYRNTSDPVDLMIWTEVYRKLEKCCDACEDVANEIESIVMKNS</sequence>
<dbReference type="Pfam" id="PF01865">
    <property type="entry name" value="PhoU_div"/>
    <property type="match status" value="1"/>
</dbReference>
<dbReference type="InterPro" id="IPR018445">
    <property type="entry name" value="Put_Phosphate_transp_reg"/>
</dbReference>
<dbReference type="RefSeq" id="WP_073279809.1">
    <property type="nucleotide sequence ID" value="NZ_FRAC01000033.1"/>
</dbReference>
<protein>
    <recommendedName>
        <fullName evidence="4">Phosphate transport regulator (Distant homolog of PhoU)</fullName>
    </recommendedName>
</protein>
<proteinExistence type="inferred from homology"/>
<dbReference type="STRING" id="1121322.SAMN02745136_04883"/>
<dbReference type="Proteomes" id="UP000184386">
    <property type="component" value="Unassembled WGS sequence"/>
</dbReference>